<sequence precursor="true">MKRSFKRSLAIVPALAALTIPGGLAAASPPASATAVTAASFQRGPAPTLSGIRAKRGPFAFSKVTVTSDQAAGAFGGGTIYYPNDTGKGTFGGIAVSPGFQGPEVSIAWLGPRLASQGFVVFTIATKTVNDQPAERGDELLAALDYLTGKSPAAVQKRLDPSRLAVTGHSMGGGGVLSAAKERPSLKAAVPLAPWHLNKNWSTVTVPTLIESATNDGWAPADSFAEPMYQSLTRARDRAYAQLADSNHLTFTRDTPEAGSLEVAWMKRFLDEDTRYNQFLCPGPNDSGYAAYRASCPIS</sequence>
<dbReference type="SUPFAM" id="SSF53474">
    <property type="entry name" value="alpha/beta-Hydrolases"/>
    <property type="match status" value="1"/>
</dbReference>
<keyword evidence="7" id="KW-0574">Periplasm</keyword>
<dbReference type="GO" id="GO:0005576">
    <property type="term" value="C:extracellular region"/>
    <property type="evidence" value="ECO:0007669"/>
    <property type="project" value="UniProtKB-SubCell"/>
</dbReference>
<evidence type="ECO:0000259" key="16">
    <source>
        <dbReference type="Pfam" id="PF12740"/>
    </source>
</evidence>
<organism evidence="17 18">
    <name type="scientific">Actinomadura rubteroloni</name>
    <dbReference type="NCBI Taxonomy" id="1926885"/>
    <lineage>
        <taxon>Bacteria</taxon>
        <taxon>Bacillati</taxon>
        <taxon>Actinomycetota</taxon>
        <taxon>Actinomycetes</taxon>
        <taxon>Streptosporangiales</taxon>
        <taxon>Thermomonosporaceae</taxon>
        <taxon>Actinomadura</taxon>
    </lineage>
</organism>
<evidence type="ECO:0000256" key="8">
    <source>
        <dbReference type="ARBA" id="ARBA00022801"/>
    </source>
</evidence>
<evidence type="ECO:0000256" key="13">
    <source>
        <dbReference type="ARBA" id="ARBA00033780"/>
    </source>
</evidence>
<keyword evidence="9" id="KW-1015">Disulfide bond</keyword>
<dbReference type="InterPro" id="IPR050261">
    <property type="entry name" value="FrsA_esterase"/>
</dbReference>
<dbReference type="Pfam" id="PF12740">
    <property type="entry name" value="PETase"/>
    <property type="match status" value="1"/>
</dbReference>
<name>A0A2P4UD72_9ACTN</name>
<dbReference type="InterPro" id="IPR041127">
    <property type="entry name" value="PET_hydrolase/cutinase-like"/>
</dbReference>
<gene>
    <name evidence="17" type="primary">lip1_4</name>
    <name evidence="17" type="ORF">BTM25_52000</name>
</gene>
<dbReference type="Proteomes" id="UP000242367">
    <property type="component" value="Unassembled WGS sequence"/>
</dbReference>
<dbReference type="GO" id="GO:0050525">
    <property type="term" value="F:cutinase activity"/>
    <property type="evidence" value="ECO:0007669"/>
    <property type="project" value="UniProtKB-EC"/>
</dbReference>
<dbReference type="EC" id="3.1.1.101" evidence="12"/>
<evidence type="ECO:0000256" key="12">
    <source>
        <dbReference type="ARBA" id="ARBA00033764"/>
    </source>
</evidence>
<comment type="similarity">
    <text evidence="3">Belongs to the AB hydrolase superfamily.</text>
</comment>
<feature type="signal peptide" evidence="15">
    <location>
        <begin position="1"/>
        <end position="25"/>
    </location>
</feature>
<keyword evidence="15" id="KW-0732">Signal</keyword>
<dbReference type="Gene3D" id="3.40.50.1820">
    <property type="entry name" value="alpha/beta hydrolase"/>
    <property type="match status" value="1"/>
</dbReference>
<evidence type="ECO:0000256" key="4">
    <source>
        <dbReference type="ARBA" id="ARBA00013095"/>
    </source>
</evidence>
<evidence type="ECO:0000256" key="15">
    <source>
        <dbReference type="SAM" id="SignalP"/>
    </source>
</evidence>
<dbReference type="PANTHER" id="PTHR22946:SF9">
    <property type="entry name" value="POLYKETIDE TRANSFERASE AF380"/>
    <property type="match status" value="1"/>
</dbReference>
<keyword evidence="18" id="KW-1185">Reference proteome</keyword>
<evidence type="ECO:0000256" key="3">
    <source>
        <dbReference type="ARBA" id="ARBA00008645"/>
    </source>
</evidence>
<keyword evidence="5" id="KW-0719">Serine esterase</keyword>
<feature type="domain" description="PET hydrolase/cutinase-like" evidence="16">
    <location>
        <begin position="38"/>
        <end position="297"/>
    </location>
</feature>
<comment type="subcellular location">
    <subcellularLocation>
        <location evidence="1">Periplasm</location>
    </subcellularLocation>
    <subcellularLocation>
        <location evidence="2">Secreted</location>
    </subcellularLocation>
</comment>
<evidence type="ECO:0000256" key="10">
    <source>
        <dbReference type="ARBA" id="ARBA00033629"/>
    </source>
</evidence>
<evidence type="ECO:0000256" key="9">
    <source>
        <dbReference type="ARBA" id="ARBA00023157"/>
    </source>
</evidence>
<protein>
    <recommendedName>
        <fullName evidence="13">Poly(ethylene terephthalate) hydrolase</fullName>
        <ecNumber evidence="12">3.1.1.101</ecNumber>
        <ecNumber evidence="4">3.1.1.74</ecNumber>
    </recommendedName>
</protein>
<dbReference type="GO" id="GO:0042597">
    <property type="term" value="C:periplasmic space"/>
    <property type="evidence" value="ECO:0007669"/>
    <property type="project" value="UniProtKB-SubCell"/>
</dbReference>
<evidence type="ECO:0000256" key="6">
    <source>
        <dbReference type="ARBA" id="ARBA00022525"/>
    </source>
</evidence>
<dbReference type="InterPro" id="IPR029058">
    <property type="entry name" value="AB_hydrolase_fold"/>
</dbReference>
<feature type="chain" id="PRO_5039433753" description="Poly(ethylene terephthalate) hydrolase" evidence="15">
    <location>
        <begin position="26"/>
        <end position="299"/>
    </location>
</feature>
<evidence type="ECO:0000313" key="17">
    <source>
        <dbReference type="EMBL" id="POM22994.1"/>
    </source>
</evidence>
<keyword evidence="8 17" id="KW-0378">Hydrolase</keyword>
<dbReference type="EC" id="3.1.1.74" evidence="4"/>
<evidence type="ECO:0000313" key="18">
    <source>
        <dbReference type="Proteomes" id="UP000242367"/>
    </source>
</evidence>
<evidence type="ECO:0000256" key="2">
    <source>
        <dbReference type="ARBA" id="ARBA00004613"/>
    </source>
</evidence>
<reference evidence="17 18" key="1">
    <citation type="journal article" date="2017" name="Chemistry">
        <title>Isolation, Biosynthesis and Chemical Modifications of Rubterolones A-F: Rare Tropolone Alkaloids from Actinomadura sp. 5-2.</title>
        <authorList>
            <person name="Guo H."/>
            <person name="Benndorf R."/>
            <person name="Leichnitz D."/>
            <person name="Klassen J.L."/>
            <person name="Vollmers J."/>
            <person name="Gorls H."/>
            <person name="Steinacker M."/>
            <person name="Weigel C."/>
            <person name="Dahse H.M."/>
            <person name="Kaster A.K."/>
            <person name="de Beer Z.W."/>
            <person name="Poulsen M."/>
            <person name="Beemelmanns C."/>
        </authorList>
    </citation>
    <scope>NUCLEOTIDE SEQUENCE [LARGE SCALE GENOMIC DNA]</scope>
    <source>
        <strain evidence="17 18">5-2</strain>
    </source>
</reference>
<dbReference type="AlphaFoldDB" id="A0A2P4UD72"/>
<evidence type="ECO:0000256" key="11">
    <source>
        <dbReference type="ARBA" id="ARBA00033707"/>
    </source>
</evidence>
<dbReference type="PANTHER" id="PTHR22946">
    <property type="entry name" value="DIENELACTONE HYDROLASE DOMAIN-CONTAINING PROTEIN-RELATED"/>
    <property type="match status" value="1"/>
</dbReference>
<evidence type="ECO:0000256" key="7">
    <source>
        <dbReference type="ARBA" id="ARBA00022764"/>
    </source>
</evidence>
<keyword evidence="6" id="KW-0964">Secreted</keyword>
<comment type="catalytic activity">
    <reaction evidence="14">
        <text>cutin + H2O = cutin monomers.</text>
        <dbReference type="EC" id="3.1.1.74"/>
    </reaction>
</comment>
<dbReference type="RefSeq" id="WP_103565678.1">
    <property type="nucleotide sequence ID" value="NZ_MTBP01000004.1"/>
</dbReference>
<comment type="catalytic activity">
    <reaction evidence="10">
        <text>a butanoate ester + H2O = an aliphatic alcohol + butanoate + H(+)</text>
        <dbReference type="Rhea" id="RHEA:47348"/>
        <dbReference type="ChEBI" id="CHEBI:2571"/>
        <dbReference type="ChEBI" id="CHEBI:15377"/>
        <dbReference type="ChEBI" id="CHEBI:15378"/>
        <dbReference type="ChEBI" id="CHEBI:17968"/>
        <dbReference type="ChEBI" id="CHEBI:50477"/>
    </reaction>
    <physiologicalReaction direction="left-to-right" evidence="10">
        <dbReference type="Rhea" id="RHEA:47349"/>
    </physiologicalReaction>
</comment>
<dbReference type="EMBL" id="MTBP01000004">
    <property type="protein sequence ID" value="POM22994.1"/>
    <property type="molecule type" value="Genomic_DNA"/>
</dbReference>
<accession>A0A2P4UD72</accession>
<comment type="caution">
    <text evidence="17">The sequence shown here is derived from an EMBL/GenBank/DDBJ whole genome shotgun (WGS) entry which is preliminary data.</text>
</comment>
<evidence type="ECO:0000256" key="1">
    <source>
        <dbReference type="ARBA" id="ARBA00004418"/>
    </source>
</evidence>
<evidence type="ECO:0000256" key="5">
    <source>
        <dbReference type="ARBA" id="ARBA00022487"/>
    </source>
</evidence>
<proteinExistence type="inferred from homology"/>
<evidence type="ECO:0000256" key="14">
    <source>
        <dbReference type="ARBA" id="ARBA00034045"/>
    </source>
</evidence>
<comment type="catalytic activity">
    <reaction evidence="11">
        <text>(ethylene terephthalate)(n) + H2O = (ethylene terephthalate)(n-1) + 4-[(2-hydroxyethoxy)carbonyl]benzoate + H(+)</text>
        <dbReference type="Rhea" id="RHEA:49528"/>
        <dbReference type="Rhea" id="RHEA-COMP:12420"/>
        <dbReference type="Rhea" id="RHEA-COMP:12421"/>
        <dbReference type="ChEBI" id="CHEBI:15377"/>
        <dbReference type="ChEBI" id="CHEBI:15378"/>
        <dbReference type="ChEBI" id="CHEBI:131701"/>
        <dbReference type="ChEBI" id="CHEBI:131704"/>
        <dbReference type="EC" id="3.1.1.101"/>
    </reaction>
    <physiologicalReaction direction="left-to-right" evidence="11">
        <dbReference type="Rhea" id="RHEA:49529"/>
    </physiologicalReaction>
</comment>